<evidence type="ECO:0000313" key="13">
    <source>
        <dbReference type="EMBL" id="CDW27112.1"/>
    </source>
</evidence>
<dbReference type="SUPFAM" id="SSF57716">
    <property type="entry name" value="Glucocorticoid receptor-like (DNA-binding domain)"/>
    <property type="match status" value="1"/>
</dbReference>
<protein>
    <submittedName>
        <fullName evidence="13">Uncharacterized protein</fullName>
    </submittedName>
</protein>
<dbReference type="PROSITE" id="PS51030">
    <property type="entry name" value="NUCLEAR_REC_DBD_2"/>
    <property type="match status" value="1"/>
</dbReference>
<keyword evidence="2 9" id="KW-0863">Zinc-finger</keyword>
<dbReference type="Gene3D" id="3.30.50.10">
    <property type="entry name" value="Erythroid Transcription Factor GATA-1, subunit A"/>
    <property type="match status" value="1"/>
</dbReference>
<organism evidence="13">
    <name type="scientific">Lepeophtheirus salmonis</name>
    <name type="common">Salmon louse</name>
    <name type="synonym">Caligus salmonis</name>
    <dbReference type="NCBI Taxonomy" id="72036"/>
    <lineage>
        <taxon>Eukaryota</taxon>
        <taxon>Metazoa</taxon>
        <taxon>Ecdysozoa</taxon>
        <taxon>Arthropoda</taxon>
        <taxon>Crustacea</taxon>
        <taxon>Multicrustacea</taxon>
        <taxon>Hexanauplia</taxon>
        <taxon>Copepoda</taxon>
        <taxon>Siphonostomatoida</taxon>
        <taxon>Caligidae</taxon>
        <taxon>Lepeophtheirus</taxon>
    </lineage>
</organism>
<dbReference type="KEGG" id="lsm:121129204"/>
<keyword evidence="8 9" id="KW-0539">Nucleus</keyword>
<dbReference type="PROSITE" id="PS00031">
    <property type="entry name" value="NUCLEAR_REC_DBD_1"/>
    <property type="match status" value="1"/>
</dbReference>
<evidence type="ECO:0000256" key="1">
    <source>
        <dbReference type="ARBA" id="ARBA00022723"/>
    </source>
</evidence>
<name>A0A0K2TNA7_LEPSM</name>
<dbReference type="GO" id="GO:0030154">
    <property type="term" value="P:cell differentiation"/>
    <property type="evidence" value="ECO:0007669"/>
    <property type="project" value="TreeGrafter"/>
</dbReference>
<dbReference type="GeneID" id="121129204"/>
<evidence type="ECO:0000259" key="12">
    <source>
        <dbReference type="PROSITE" id="PS51843"/>
    </source>
</evidence>
<dbReference type="GO" id="GO:0000122">
    <property type="term" value="P:negative regulation of transcription by RNA polymerase II"/>
    <property type="evidence" value="ECO:0007669"/>
    <property type="project" value="TreeGrafter"/>
</dbReference>
<comment type="similarity">
    <text evidence="9">Belongs to the nuclear hormone receptor family.</text>
</comment>
<feature type="domain" description="Nuclear receptor" evidence="11">
    <location>
        <begin position="3"/>
        <end position="78"/>
    </location>
</feature>
<dbReference type="EMBL" id="HACA01009751">
    <property type="protein sequence ID" value="CDW27112.1"/>
    <property type="molecule type" value="Transcribed_RNA"/>
</dbReference>
<accession>A0A0K2TNA7</accession>
<dbReference type="InterPro" id="IPR035500">
    <property type="entry name" value="NHR-like_dom_sf"/>
</dbReference>
<dbReference type="GO" id="GO:0004879">
    <property type="term" value="F:nuclear receptor activity"/>
    <property type="evidence" value="ECO:0007669"/>
    <property type="project" value="TreeGrafter"/>
</dbReference>
<dbReference type="InterPro" id="IPR013088">
    <property type="entry name" value="Znf_NHR/GATA"/>
</dbReference>
<dbReference type="SMART" id="SM00399">
    <property type="entry name" value="ZnF_C4"/>
    <property type="match status" value="1"/>
</dbReference>
<dbReference type="AlphaFoldDB" id="A0A0K2TNA7"/>
<dbReference type="OrthoDB" id="6352325at2759"/>
<dbReference type="GO" id="GO:0045944">
    <property type="term" value="P:positive regulation of transcription by RNA polymerase II"/>
    <property type="evidence" value="ECO:0007669"/>
    <property type="project" value="TreeGrafter"/>
</dbReference>
<evidence type="ECO:0000256" key="7">
    <source>
        <dbReference type="ARBA" id="ARBA00023170"/>
    </source>
</evidence>
<dbReference type="InterPro" id="IPR050234">
    <property type="entry name" value="Nuclear_hormone_rcpt_NR1"/>
</dbReference>
<dbReference type="GO" id="GO:0005634">
    <property type="term" value="C:nucleus"/>
    <property type="evidence" value="ECO:0007669"/>
    <property type="project" value="UniProtKB-SubCell"/>
</dbReference>
<dbReference type="SUPFAM" id="SSF48508">
    <property type="entry name" value="Nuclear receptor ligand-binding domain"/>
    <property type="match status" value="1"/>
</dbReference>
<dbReference type="PANTHER" id="PTHR24082:SF283">
    <property type="entry name" value="NUCLEAR HORMONE RECEPTOR HR96"/>
    <property type="match status" value="1"/>
</dbReference>
<dbReference type="Gene3D" id="1.10.565.10">
    <property type="entry name" value="Retinoid X Receptor"/>
    <property type="match status" value="1"/>
</dbReference>
<dbReference type="SMART" id="SM00430">
    <property type="entry name" value="HOLI"/>
    <property type="match status" value="1"/>
</dbReference>
<keyword evidence="6 9" id="KW-0804">Transcription</keyword>
<dbReference type="GO" id="GO:0008270">
    <property type="term" value="F:zinc ion binding"/>
    <property type="evidence" value="ECO:0007669"/>
    <property type="project" value="UniProtKB-KW"/>
</dbReference>
<dbReference type="PRINTS" id="PR00398">
    <property type="entry name" value="STRDHORMONER"/>
</dbReference>
<dbReference type="Pfam" id="PF00105">
    <property type="entry name" value="zf-C4"/>
    <property type="match status" value="1"/>
</dbReference>
<dbReference type="InterPro" id="IPR001723">
    <property type="entry name" value="Nuclear_hrmn_rcpt"/>
</dbReference>
<keyword evidence="1 9" id="KW-0479">Metal-binding</keyword>
<feature type="domain" description="NR LBD" evidence="12">
    <location>
        <begin position="160"/>
        <end position="394"/>
    </location>
</feature>
<dbReference type="Pfam" id="PF00104">
    <property type="entry name" value="Hormone_recep"/>
    <property type="match status" value="1"/>
</dbReference>
<dbReference type="RefSeq" id="XP_040580834.1">
    <property type="nucleotide sequence ID" value="XM_040724900.2"/>
</dbReference>
<reference evidence="13" key="1">
    <citation type="submission" date="2014-05" db="EMBL/GenBank/DDBJ databases">
        <authorList>
            <person name="Chronopoulou M."/>
        </authorList>
    </citation>
    <scope>NUCLEOTIDE SEQUENCE</scope>
    <source>
        <tissue evidence="13">Whole organism</tissue>
    </source>
</reference>
<evidence type="ECO:0000256" key="6">
    <source>
        <dbReference type="ARBA" id="ARBA00023163"/>
    </source>
</evidence>
<keyword evidence="5 9" id="KW-0238">DNA-binding</keyword>
<evidence type="ECO:0000256" key="10">
    <source>
        <dbReference type="SAM" id="MobiDB-lite"/>
    </source>
</evidence>
<evidence type="ECO:0000256" key="4">
    <source>
        <dbReference type="ARBA" id="ARBA00023015"/>
    </source>
</evidence>
<evidence type="ECO:0000256" key="8">
    <source>
        <dbReference type="ARBA" id="ARBA00023242"/>
    </source>
</evidence>
<feature type="region of interest" description="Disordered" evidence="10">
    <location>
        <begin position="87"/>
        <end position="111"/>
    </location>
</feature>
<evidence type="ECO:0000256" key="9">
    <source>
        <dbReference type="RuleBase" id="RU004334"/>
    </source>
</evidence>
<dbReference type="PROSITE" id="PS51843">
    <property type="entry name" value="NR_LBD"/>
    <property type="match status" value="1"/>
</dbReference>
<dbReference type="InterPro" id="IPR001628">
    <property type="entry name" value="Znf_hrmn_rcpt"/>
</dbReference>
<comment type="subcellular location">
    <subcellularLocation>
        <location evidence="9">Nucleus</location>
    </subcellularLocation>
</comment>
<evidence type="ECO:0000256" key="5">
    <source>
        <dbReference type="ARBA" id="ARBA00023125"/>
    </source>
</evidence>
<dbReference type="InterPro" id="IPR000536">
    <property type="entry name" value="Nucl_hrmn_rcpt_lig-bd"/>
</dbReference>
<keyword evidence="7 9" id="KW-0675">Receptor</keyword>
<proteinExistence type="inferred from homology"/>
<keyword evidence="3 9" id="KW-0862">Zinc</keyword>
<dbReference type="GO" id="GO:0000978">
    <property type="term" value="F:RNA polymerase II cis-regulatory region sequence-specific DNA binding"/>
    <property type="evidence" value="ECO:0007669"/>
    <property type="project" value="TreeGrafter"/>
</dbReference>
<sequence length="414" mass="47756">MTFKQCRVCGDKALSFNFNAISCESCKAFFRRHATKNKVLKCPFLNNCEINTITRRFCQKCRLKKCFEIGMEKSFIQSEEQKLEKRRKIQLNRDKSNASSSSLTSADQLNQSLSEESSSTSTVCESAINDSCIQIALQTEFHPTSLENNPKTETNSTNEFNSKEMSRIQELFVASMFLEEPLDPKTSNPSNLISLINLTDLAVKRIIKMTRGIVAFNSLCQEDRIALLKGGCSELMMLRSIKNFDADKNSWRLPTGCDGSKELTCDMKVLKEASLLGLKLYKEYQKFVLSFNPKWRWNETIILLLSAIIIFSPQRANIVHKNVIKLEQETYYYLLKRYLENFYKGRRCEARSAFLSLIERLQDLHRLSETHLQVYLEVDQNYMEPLLIEIFDLNPKIKNNSKIFTDLTSSSNSN</sequence>
<keyword evidence="4 9" id="KW-0805">Transcription regulation</keyword>
<dbReference type="PRINTS" id="PR00047">
    <property type="entry name" value="STROIDFINGER"/>
</dbReference>
<evidence type="ECO:0000256" key="3">
    <source>
        <dbReference type="ARBA" id="ARBA00022833"/>
    </source>
</evidence>
<evidence type="ECO:0000256" key="2">
    <source>
        <dbReference type="ARBA" id="ARBA00022771"/>
    </source>
</evidence>
<dbReference type="PANTHER" id="PTHR24082">
    <property type="entry name" value="NUCLEAR HORMONE RECEPTOR"/>
    <property type="match status" value="1"/>
</dbReference>
<dbReference type="CTD" id="42993"/>
<evidence type="ECO:0000259" key="11">
    <source>
        <dbReference type="PROSITE" id="PS51030"/>
    </source>
</evidence>